<dbReference type="Pfam" id="PF12411">
    <property type="entry name" value="Choline_sulf_C"/>
    <property type="match status" value="1"/>
</dbReference>
<dbReference type="GO" id="GO:0008484">
    <property type="term" value="F:sulfuric ester hydrolase activity"/>
    <property type="evidence" value="ECO:0007669"/>
    <property type="project" value="TreeGrafter"/>
</dbReference>
<dbReference type="Gene3D" id="3.40.720.10">
    <property type="entry name" value="Alkaline Phosphatase, subunit A"/>
    <property type="match status" value="1"/>
</dbReference>
<evidence type="ECO:0000313" key="5">
    <source>
        <dbReference type="EMBL" id="AIB15551.1"/>
    </source>
</evidence>
<keyword evidence="1" id="KW-0479">Metal-binding</keyword>
<dbReference type="Pfam" id="PF00884">
    <property type="entry name" value="Sulfatase"/>
    <property type="match status" value="1"/>
</dbReference>
<dbReference type="AlphaFoldDB" id="A0A060DNT8"/>
<dbReference type="GO" id="GO:0046872">
    <property type="term" value="F:metal ion binding"/>
    <property type="evidence" value="ECO:0007669"/>
    <property type="project" value="UniProtKB-KW"/>
</dbReference>
<dbReference type="GO" id="GO:0005737">
    <property type="term" value="C:cytoplasm"/>
    <property type="evidence" value="ECO:0007669"/>
    <property type="project" value="TreeGrafter"/>
</dbReference>
<dbReference type="InterPro" id="IPR017785">
    <property type="entry name" value="Choline-sulfatase"/>
</dbReference>
<evidence type="ECO:0000259" key="4">
    <source>
        <dbReference type="Pfam" id="PF12411"/>
    </source>
</evidence>
<dbReference type="KEGG" id="abq:ABAZ39_27155"/>
<evidence type="ECO:0000256" key="2">
    <source>
        <dbReference type="ARBA" id="ARBA00022801"/>
    </source>
</evidence>
<reference evidence="5 6" key="1">
    <citation type="journal article" date="2014" name="Genome Announc.">
        <title>Complete Genome Sequence of the Model Rhizosphere Strain Azospirillum brasilense Az39, Successfully Applied in Agriculture.</title>
        <authorList>
            <person name="Rivera D."/>
            <person name="Revale S."/>
            <person name="Molina R."/>
            <person name="Gualpa J."/>
            <person name="Puente M."/>
            <person name="Maroniche G."/>
            <person name="Paris G."/>
            <person name="Baker D."/>
            <person name="Clavijo B."/>
            <person name="McLay K."/>
            <person name="Spaepen S."/>
            <person name="Perticari A."/>
            <person name="Vazquez M."/>
            <person name="Wisniewski-Dye F."/>
            <person name="Watkins C."/>
            <person name="Martinez-Abarca F."/>
            <person name="Vanderleyden J."/>
            <person name="Cassan F."/>
        </authorList>
    </citation>
    <scope>NUCLEOTIDE SEQUENCE [LARGE SCALE GENOMIC DNA]</scope>
    <source>
        <strain evidence="5 6">Az39</strain>
        <plasmid evidence="5">AbAZ39_p3</plasmid>
    </source>
</reference>
<name>A0A060DNT8_9PROT</name>
<proteinExistence type="predicted"/>
<geneLocation type="plasmid" evidence="5 6">
    <name>AbAZ39_p3</name>
</geneLocation>
<evidence type="ECO:0000313" key="6">
    <source>
        <dbReference type="Proteomes" id="UP000027186"/>
    </source>
</evidence>
<dbReference type="NCBIfam" id="TIGR03417">
    <property type="entry name" value="chol_sulfatase"/>
    <property type="match status" value="1"/>
</dbReference>
<feature type="domain" description="Choline sulfatase enzyme C-terminal" evidence="4">
    <location>
        <begin position="456"/>
        <end position="507"/>
    </location>
</feature>
<dbReference type="InterPro" id="IPR017850">
    <property type="entry name" value="Alkaline_phosphatase_core_sf"/>
</dbReference>
<dbReference type="PANTHER" id="PTHR45953">
    <property type="entry name" value="IDURONATE 2-SULFATASE"/>
    <property type="match status" value="1"/>
</dbReference>
<keyword evidence="5" id="KW-0614">Plasmid</keyword>
<gene>
    <name evidence="5" type="ORF">ABAZ39_27155</name>
</gene>
<sequence length="521" mass="57778">MSRPPNILFIMADQMAAPALPFHGHPVVKTPNLSRLAAEGVVFDNAYCNYPLCAPSRFALLSGRLPSAIGAFDNAAEFASSVPTFVHYARAAGYRTCLSGKMHFVGADQLHGFEERLTTDVYPADFGWTPDWGNGALAYDWSHHMASVVEAGPCHRSLQIDFDEETAHQAVQKIYDYGRTAANTADEAPFLLAVSFTHPHDPFNCLPEHWDLYDHAAIDLPSVPAIPPERLDPHSRRLHYMDGLHRYDLTEERVRTARHAYYGSISYVDELVGRLLTALERAGLAEDTIIVFTGDHGEMLGERGMWYKMTFFEWSSRVPLLVHAPGRWAARRVSAPVSHVDLFPTILDLLDGRAPLPVDPFDGESLLPLLAGSARGAGRTIFAEYLGEGTLNPAFMVRRGRYKYIACDGDPPQLYDLEADPKELVNRAGARDLAAIEADLSASVARRWNAPALRRAVIESQNRRLFVHKVLLTGRHTPWDFQPHRSAATSYVRNFGVAEDTLKALARLPAVEPVPPDRPGA</sequence>
<organism evidence="5 6">
    <name type="scientific">Azospirillum argentinense</name>
    <dbReference type="NCBI Taxonomy" id="2970906"/>
    <lineage>
        <taxon>Bacteria</taxon>
        <taxon>Pseudomonadati</taxon>
        <taxon>Pseudomonadota</taxon>
        <taxon>Alphaproteobacteria</taxon>
        <taxon>Rhodospirillales</taxon>
        <taxon>Azospirillaceae</taxon>
        <taxon>Azospirillum</taxon>
    </lineage>
</organism>
<dbReference type="InterPro" id="IPR025863">
    <property type="entry name" value="Choline_sulf_C_dom"/>
</dbReference>
<keyword evidence="2" id="KW-0378">Hydrolase</keyword>
<dbReference type="CDD" id="cd16032">
    <property type="entry name" value="choline-sulfatase"/>
    <property type="match status" value="1"/>
</dbReference>
<evidence type="ECO:0000256" key="1">
    <source>
        <dbReference type="ARBA" id="ARBA00022723"/>
    </source>
</evidence>
<dbReference type="RefSeq" id="WP_040137358.1">
    <property type="nucleotide sequence ID" value="NZ_CP007796.1"/>
</dbReference>
<dbReference type="InterPro" id="IPR000917">
    <property type="entry name" value="Sulfatase_N"/>
</dbReference>
<dbReference type="PANTHER" id="PTHR45953:SF1">
    <property type="entry name" value="IDURONATE 2-SULFATASE"/>
    <property type="match status" value="1"/>
</dbReference>
<accession>A0A060DNT8</accession>
<evidence type="ECO:0000259" key="3">
    <source>
        <dbReference type="Pfam" id="PF00884"/>
    </source>
</evidence>
<dbReference type="SUPFAM" id="SSF53649">
    <property type="entry name" value="Alkaline phosphatase-like"/>
    <property type="match status" value="1"/>
</dbReference>
<dbReference type="Proteomes" id="UP000027186">
    <property type="component" value="Plasmid AbAZ39_p3"/>
</dbReference>
<feature type="domain" description="Sulfatase N-terminal" evidence="3">
    <location>
        <begin position="5"/>
        <end position="351"/>
    </location>
</feature>
<dbReference type="EMBL" id="CP007796">
    <property type="protein sequence ID" value="AIB15551.1"/>
    <property type="molecule type" value="Genomic_DNA"/>
</dbReference>
<protein>
    <submittedName>
        <fullName evidence="5">Choline-sulfatase</fullName>
    </submittedName>
</protein>
<dbReference type="FunFam" id="3.40.720.10:FF:000032">
    <property type="entry name" value="Choline sulfatase"/>
    <property type="match status" value="1"/>
</dbReference>